<feature type="region of interest" description="Disordered" evidence="1">
    <location>
        <begin position="82"/>
        <end position="201"/>
    </location>
</feature>
<dbReference type="Proteomes" id="UP000807769">
    <property type="component" value="Unassembled WGS sequence"/>
</dbReference>
<feature type="compositionally biased region" description="Polar residues" evidence="1">
    <location>
        <begin position="86"/>
        <end position="106"/>
    </location>
</feature>
<dbReference type="RefSeq" id="XP_041186138.1">
    <property type="nucleotide sequence ID" value="XM_041341292.1"/>
</dbReference>
<evidence type="ECO:0000313" key="2">
    <source>
        <dbReference type="EMBL" id="KAG1801845.1"/>
    </source>
</evidence>
<dbReference type="AlphaFoldDB" id="A0A9P7DSC5"/>
<name>A0A9P7DSC5_9AGAM</name>
<sequence>MAIENKPGAKAAGKARAKGGHSSPLTVGFSGDEEQQPQPAIDNAAMHLHDGHPDIAKVQCARPVTKGGQSALTKTMHLLQEDEDLQSNSRAVQPETSVDCSTSVQVTKAPILPAAPSSPCKTELPAEHTGGNGQSGHVQDVPPPLLQNLPCAPSEDIHPSPIISNLDAPEPRHVDPCGAHNNHSYSSPALPNDDYHPSDALHGAYMYHEDLGQHAYARRP</sequence>
<keyword evidence="3" id="KW-1185">Reference proteome</keyword>
<evidence type="ECO:0000313" key="3">
    <source>
        <dbReference type="Proteomes" id="UP000807769"/>
    </source>
</evidence>
<gene>
    <name evidence="2" type="ORF">BJ212DRAFT_1487573</name>
</gene>
<dbReference type="GeneID" id="64635308"/>
<reference evidence="2" key="1">
    <citation type="journal article" date="2020" name="New Phytol.">
        <title>Comparative genomics reveals dynamic genome evolution in host specialist ectomycorrhizal fungi.</title>
        <authorList>
            <person name="Lofgren L.A."/>
            <person name="Nguyen N.H."/>
            <person name="Vilgalys R."/>
            <person name="Ruytinx J."/>
            <person name="Liao H.L."/>
            <person name="Branco S."/>
            <person name="Kuo A."/>
            <person name="LaButti K."/>
            <person name="Lipzen A."/>
            <person name="Andreopoulos W."/>
            <person name="Pangilinan J."/>
            <person name="Riley R."/>
            <person name="Hundley H."/>
            <person name="Na H."/>
            <person name="Barry K."/>
            <person name="Grigoriev I.V."/>
            <person name="Stajich J.E."/>
            <person name="Kennedy P.G."/>
        </authorList>
    </citation>
    <scope>NUCLEOTIDE SEQUENCE</scope>
    <source>
        <strain evidence="2">MN1</strain>
    </source>
</reference>
<proteinExistence type="predicted"/>
<feature type="compositionally biased region" description="Low complexity" evidence="1">
    <location>
        <begin position="1"/>
        <end position="12"/>
    </location>
</feature>
<organism evidence="2 3">
    <name type="scientific">Suillus subaureus</name>
    <dbReference type="NCBI Taxonomy" id="48587"/>
    <lineage>
        <taxon>Eukaryota</taxon>
        <taxon>Fungi</taxon>
        <taxon>Dikarya</taxon>
        <taxon>Basidiomycota</taxon>
        <taxon>Agaricomycotina</taxon>
        <taxon>Agaricomycetes</taxon>
        <taxon>Agaricomycetidae</taxon>
        <taxon>Boletales</taxon>
        <taxon>Suillineae</taxon>
        <taxon>Suillaceae</taxon>
        <taxon>Suillus</taxon>
    </lineage>
</organism>
<accession>A0A9P7DSC5</accession>
<comment type="caution">
    <text evidence="2">The sequence shown here is derived from an EMBL/GenBank/DDBJ whole genome shotgun (WGS) entry which is preliminary data.</text>
</comment>
<feature type="region of interest" description="Disordered" evidence="1">
    <location>
        <begin position="1"/>
        <end position="37"/>
    </location>
</feature>
<dbReference type="OrthoDB" id="2690417at2759"/>
<evidence type="ECO:0000256" key="1">
    <source>
        <dbReference type="SAM" id="MobiDB-lite"/>
    </source>
</evidence>
<dbReference type="EMBL" id="JABBWG010000089">
    <property type="protein sequence ID" value="KAG1801845.1"/>
    <property type="molecule type" value="Genomic_DNA"/>
</dbReference>
<protein>
    <submittedName>
        <fullName evidence="2">Uncharacterized protein</fullName>
    </submittedName>
</protein>